<protein>
    <recommendedName>
        <fullName evidence="4">Retrotransposon gag domain-containing protein</fullName>
    </recommendedName>
</protein>
<dbReference type="AlphaFoldDB" id="A0A5P1E6W3"/>
<feature type="chain" id="PRO_5024404028" description="Retrotransposon gag domain-containing protein" evidence="1">
    <location>
        <begin position="17"/>
        <end position="322"/>
    </location>
</feature>
<dbReference type="GO" id="GO:0055037">
    <property type="term" value="C:recycling endosome"/>
    <property type="evidence" value="ECO:0007669"/>
    <property type="project" value="TreeGrafter"/>
</dbReference>
<feature type="signal peptide" evidence="1">
    <location>
        <begin position="1"/>
        <end position="16"/>
    </location>
</feature>
<keyword evidence="1" id="KW-0732">Signal</keyword>
<dbReference type="PANTHER" id="PTHR13677:SF0">
    <property type="entry name" value="LD41638P"/>
    <property type="match status" value="1"/>
</dbReference>
<dbReference type="Gramene" id="ONK57195">
    <property type="protein sequence ID" value="ONK57195"/>
    <property type="gene ID" value="A4U43_C10F17580"/>
</dbReference>
<dbReference type="InterPro" id="IPR024224">
    <property type="entry name" value="DENND6"/>
</dbReference>
<dbReference type="PANTHER" id="PTHR13677">
    <property type="entry name" value="LD41638P"/>
    <property type="match status" value="1"/>
</dbReference>
<dbReference type="OrthoDB" id="10265409at2759"/>
<organism evidence="2 3">
    <name type="scientific">Asparagus officinalis</name>
    <name type="common">Garden asparagus</name>
    <dbReference type="NCBI Taxonomy" id="4686"/>
    <lineage>
        <taxon>Eukaryota</taxon>
        <taxon>Viridiplantae</taxon>
        <taxon>Streptophyta</taxon>
        <taxon>Embryophyta</taxon>
        <taxon>Tracheophyta</taxon>
        <taxon>Spermatophyta</taxon>
        <taxon>Magnoliopsida</taxon>
        <taxon>Liliopsida</taxon>
        <taxon>Asparagales</taxon>
        <taxon>Asparagaceae</taxon>
        <taxon>Asparagoideae</taxon>
        <taxon>Asparagus</taxon>
    </lineage>
</organism>
<evidence type="ECO:0000313" key="2">
    <source>
        <dbReference type="EMBL" id="ONK57195.1"/>
    </source>
</evidence>
<dbReference type="EMBL" id="CM007390">
    <property type="protein sequence ID" value="ONK57195.1"/>
    <property type="molecule type" value="Genomic_DNA"/>
</dbReference>
<dbReference type="Proteomes" id="UP000243459">
    <property type="component" value="Chromosome 10"/>
</dbReference>
<evidence type="ECO:0000256" key="1">
    <source>
        <dbReference type="SAM" id="SignalP"/>
    </source>
</evidence>
<gene>
    <name evidence="2" type="ORF">A4U43_C10F17580</name>
</gene>
<name>A0A5P1E6W3_ASPOF</name>
<evidence type="ECO:0008006" key="4">
    <source>
        <dbReference type="Google" id="ProtNLM"/>
    </source>
</evidence>
<dbReference type="GO" id="GO:0005085">
    <property type="term" value="F:guanyl-nucleotide exchange factor activity"/>
    <property type="evidence" value="ECO:0007669"/>
    <property type="project" value="InterPro"/>
</dbReference>
<evidence type="ECO:0000313" key="3">
    <source>
        <dbReference type="Proteomes" id="UP000243459"/>
    </source>
</evidence>
<sequence length="322" mass="35816">MVLGVTNLFFLKSLAAVPHVVSVGAPPPQNAGAPAAVQTRFSPGGFLNKVRMKREGPLCLMTQHKEAIFSGYVPVTKPDTGVLNRLVDAGTAQRIEESMAVVNNDILRRHFVELTTNFLAPFGPYLRASAPLEGSSPFVEPTQLPQFRVDEFLNGLAERGPGKFLAKRMKSNWLDLYRRFLEGKNFMSWFQSRRAAAEQEQRKLYRQARINCDIQKLISRMSEVEIVDSFNAIERHLLAEIQQFKGGNADSSAACQKLKGDLQAVFNVLPKDMQQLLLFNPKRASLIQGKISLGEQSTKLPGHIIISESPRTPGTPSPFLRT</sequence>
<proteinExistence type="predicted"/>
<reference evidence="3" key="1">
    <citation type="journal article" date="2017" name="Nat. Commun.">
        <title>The asparagus genome sheds light on the origin and evolution of a young Y chromosome.</title>
        <authorList>
            <person name="Harkess A."/>
            <person name="Zhou J."/>
            <person name="Xu C."/>
            <person name="Bowers J.E."/>
            <person name="Van der Hulst R."/>
            <person name="Ayyampalayam S."/>
            <person name="Mercati F."/>
            <person name="Riccardi P."/>
            <person name="McKain M.R."/>
            <person name="Kakrana A."/>
            <person name="Tang H."/>
            <person name="Ray J."/>
            <person name="Groenendijk J."/>
            <person name="Arikit S."/>
            <person name="Mathioni S.M."/>
            <person name="Nakano M."/>
            <person name="Shan H."/>
            <person name="Telgmann-Rauber A."/>
            <person name="Kanno A."/>
            <person name="Yue Z."/>
            <person name="Chen H."/>
            <person name="Li W."/>
            <person name="Chen Y."/>
            <person name="Xu X."/>
            <person name="Zhang Y."/>
            <person name="Luo S."/>
            <person name="Chen H."/>
            <person name="Gao J."/>
            <person name="Mao Z."/>
            <person name="Pires J.C."/>
            <person name="Luo M."/>
            <person name="Kudrna D."/>
            <person name="Wing R.A."/>
            <person name="Meyers B.C."/>
            <person name="Yi K."/>
            <person name="Kong H."/>
            <person name="Lavrijsen P."/>
            <person name="Sunseri F."/>
            <person name="Falavigna A."/>
            <person name="Ye Y."/>
            <person name="Leebens-Mack J.H."/>
            <person name="Chen G."/>
        </authorList>
    </citation>
    <scope>NUCLEOTIDE SEQUENCE [LARGE SCALE GENOMIC DNA]</scope>
    <source>
        <strain evidence="3">cv. DH0086</strain>
    </source>
</reference>
<dbReference type="OMA" id="INCDIQK"/>
<accession>A0A5P1E6W3</accession>
<keyword evidence="3" id="KW-1185">Reference proteome</keyword>